<evidence type="ECO:0000313" key="4">
    <source>
        <dbReference type="Proteomes" id="UP000053789"/>
    </source>
</evidence>
<keyword evidence="4" id="KW-1185">Reference proteome</keyword>
<proteinExistence type="inferred from homology"/>
<evidence type="ECO:0000313" key="3">
    <source>
        <dbReference type="EMBL" id="KIW91697.1"/>
    </source>
</evidence>
<dbReference type="GeneID" id="27700593"/>
<dbReference type="SUPFAM" id="SSF51735">
    <property type="entry name" value="NAD(P)-binding Rossmann-fold domains"/>
    <property type="match status" value="1"/>
</dbReference>
<gene>
    <name evidence="3" type="ORF">Z519_07665</name>
</gene>
<reference evidence="3" key="1">
    <citation type="submission" date="2015-01" db="EMBL/GenBank/DDBJ databases">
        <title>The Genome Sequence of Cladophialophora bantiana CBS 173.52.</title>
        <authorList>
            <consortium name="The Broad Institute Genomics Platform"/>
            <person name="Cuomo C."/>
            <person name="de Hoog S."/>
            <person name="Gorbushina A."/>
            <person name="Stielow B."/>
            <person name="Teixiera M."/>
            <person name="Abouelleil A."/>
            <person name="Chapman S.B."/>
            <person name="Priest M."/>
            <person name="Young S.K."/>
            <person name="Wortman J."/>
            <person name="Nusbaum C."/>
            <person name="Birren B."/>
        </authorList>
    </citation>
    <scope>NUCLEOTIDE SEQUENCE [LARGE SCALE GENOMIC DNA]</scope>
    <source>
        <strain evidence="3">CBS 173.52</strain>
    </source>
</reference>
<keyword evidence="2" id="KW-0560">Oxidoreductase</keyword>
<accession>A0A0D2FZ09</accession>
<dbReference type="VEuPathDB" id="FungiDB:Z519_07665"/>
<dbReference type="InterPro" id="IPR002347">
    <property type="entry name" value="SDR_fam"/>
</dbReference>
<dbReference type="EMBL" id="KN846990">
    <property type="protein sequence ID" value="KIW91697.1"/>
    <property type="molecule type" value="Genomic_DNA"/>
</dbReference>
<comment type="similarity">
    <text evidence="1">Belongs to the short-chain dehydrogenases/reductases (SDR) family.</text>
</comment>
<dbReference type="HOGENOM" id="CLU_010194_13_3_1"/>
<organism evidence="3 4">
    <name type="scientific">Cladophialophora bantiana (strain ATCC 10958 / CBS 173.52 / CDC B-1940 / NIH 8579)</name>
    <name type="common">Xylohypha bantiana</name>
    <dbReference type="NCBI Taxonomy" id="1442370"/>
    <lineage>
        <taxon>Eukaryota</taxon>
        <taxon>Fungi</taxon>
        <taxon>Dikarya</taxon>
        <taxon>Ascomycota</taxon>
        <taxon>Pezizomycotina</taxon>
        <taxon>Eurotiomycetes</taxon>
        <taxon>Chaetothyriomycetidae</taxon>
        <taxon>Chaetothyriales</taxon>
        <taxon>Herpotrichiellaceae</taxon>
        <taxon>Cladophialophora</taxon>
    </lineage>
</organism>
<dbReference type="GO" id="GO:0016491">
    <property type="term" value="F:oxidoreductase activity"/>
    <property type="evidence" value="ECO:0007669"/>
    <property type="project" value="UniProtKB-KW"/>
</dbReference>
<dbReference type="OrthoDB" id="5371740at2759"/>
<dbReference type="PRINTS" id="PR00081">
    <property type="entry name" value="GDHRDH"/>
</dbReference>
<protein>
    <submittedName>
        <fullName evidence="3">Uncharacterized protein</fullName>
    </submittedName>
</protein>
<dbReference type="PANTHER" id="PTHR43180:SF31">
    <property type="entry name" value="CHAIN DEHYDROGENASE_REDUCTASE, PUTATIVE (AFU_ORTHOLOGUE AFUA_2G16570)-RELATED"/>
    <property type="match status" value="1"/>
</dbReference>
<dbReference type="Pfam" id="PF00106">
    <property type="entry name" value="adh_short"/>
    <property type="match status" value="1"/>
</dbReference>
<dbReference type="Proteomes" id="UP000053789">
    <property type="component" value="Unassembled WGS sequence"/>
</dbReference>
<sequence length="311" mass="33816">MAANYTYSGPVNCTREPNVGIVKGKTVIITGGANGIGAVYTKNLVQAGAYVMIGDLDTKNGEALASSLPEGHVWVCRCDVTNWDDQVKLFEEAISKSPSGRVDVVVANAGVAGTDGVFADDSAKDKPEKPNFKIIDVNLTGGLYTIKLALYHFRKQNQRDIDAGKPRNDTSLVIQGSMAGYLDMPGSVLYAASKFGLRGAMTSLRYTGPQHKTRVNLIAPWFIYTGMIPEQFTDLIASKGIVWASIQDAAGALVNIISDTGINSRTFAIVPRKWSPRGYLDIDRDDFKEGERLKEWQDLLLSLGDKLSNFD</sequence>
<dbReference type="Gene3D" id="3.40.50.720">
    <property type="entry name" value="NAD(P)-binding Rossmann-like Domain"/>
    <property type="match status" value="1"/>
</dbReference>
<dbReference type="AlphaFoldDB" id="A0A0D2FZ09"/>
<name>A0A0D2FZ09_CLAB1</name>
<dbReference type="InterPro" id="IPR036291">
    <property type="entry name" value="NAD(P)-bd_dom_sf"/>
</dbReference>
<dbReference type="PANTHER" id="PTHR43180">
    <property type="entry name" value="3-OXOACYL-(ACYL-CARRIER-PROTEIN) REDUCTASE (AFU_ORTHOLOGUE AFUA_6G11210)"/>
    <property type="match status" value="1"/>
</dbReference>
<dbReference type="RefSeq" id="XP_016618366.1">
    <property type="nucleotide sequence ID" value="XM_016765397.1"/>
</dbReference>
<evidence type="ECO:0000256" key="2">
    <source>
        <dbReference type="ARBA" id="ARBA00023002"/>
    </source>
</evidence>
<evidence type="ECO:0000256" key="1">
    <source>
        <dbReference type="ARBA" id="ARBA00006484"/>
    </source>
</evidence>